<comment type="caution">
    <text evidence="2">The sequence shown here is derived from an EMBL/GenBank/DDBJ whole genome shotgun (WGS) entry which is preliminary data.</text>
</comment>
<dbReference type="Proteomes" id="UP000005413">
    <property type="component" value="Unassembled WGS sequence"/>
</dbReference>
<evidence type="ECO:0000313" key="3">
    <source>
        <dbReference type="Proteomes" id="UP000005413"/>
    </source>
</evidence>
<feature type="transmembrane region" description="Helical" evidence="1">
    <location>
        <begin position="237"/>
        <end position="261"/>
    </location>
</feature>
<feature type="transmembrane region" description="Helical" evidence="1">
    <location>
        <begin position="273"/>
        <end position="306"/>
    </location>
</feature>
<dbReference type="EMBL" id="AEUN01000391">
    <property type="protein sequence ID" value="EHJ08119.1"/>
    <property type="molecule type" value="Genomic_DNA"/>
</dbReference>
<keyword evidence="1" id="KW-0472">Membrane</keyword>
<dbReference type="AlphaFoldDB" id="G5JI67"/>
<feature type="transmembrane region" description="Helical" evidence="1">
    <location>
        <begin position="326"/>
        <end position="349"/>
    </location>
</feature>
<feature type="transmembrane region" description="Helical" evidence="1">
    <location>
        <begin position="209"/>
        <end position="231"/>
    </location>
</feature>
<protein>
    <recommendedName>
        <fullName evidence="4">5,10-methylene-tetrahydrofolate dehydrogenase</fullName>
    </recommendedName>
</protein>
<evidence type="ECO:0008006" key="4">
    <source>
        <dbReference type="Google" id="ProtNLM"/>
    </source>
</evidence>
<organism evidence="2 3">
    <name type="scientific">Staphylococcus simiae CCM 7213 = CCUG 51256</name>
    <dbReference type="NCBI Taxonomy" id="911238"/>
    <lineage>
        <taxon>Bacteria</taxon>
        <taxon>Bacillati</taxon>
        <taxon>Bacillota</taxon>
        <taxon>Bacilli</taxon>
        <taxon>Bacillales</taxon>
        <taxon>Staphylococcaceae</taxon>
        <taxon>Staphylococcus</taxon>
    </lineage>
</organism>
<dbReference type="PATRIC" id="fig|911238.3.peg.968"/>
<keyword evidence="3" id="KW-1185">Reference proteome</keyword>
<evidence type="ECO:0000256" key="1">
    <source>
        <dbReference type="SAM" id="Phobius"/>
    </source>
</evidence>
<accession>G5JI67</accession>
<sequence length="375" mass="42522">MGVVTQKIIVGLVVAPGVTEKLGQQLTAELPDIFIDEIDSNVSWETDLVVDPLTGFAETVDDIYNEITNYYKEKAWHYVIAITDLPMFVNGHVMALDINNEQGVAVISYPSFGWRPIKKRMTNTIVSIIRNVHQSNLANQDYDANNHIKHTMNKQFPLAKVTKAKQYLDETKSKHTRYIANSSIMGMFRLISGMTFANNPLKMMISFSNIVAIAFTTGAFGMVFSTMWQLANEFSMIRLFSISIIAIIGMLLWIVMAHQLWEPNNNSQHKRIIWLYNLTTIMTLFVAIIIYYCVLYMLFLTAEIILLPSDFLGQQVKLGHAAGPDLYLSIPWFATSISTVAGAIGAGLLDDQKVKESTYGYRQRLRYYNNKQRDS</sequence>
<name>G5JI67_9STAP</name>
<keyword evidence="1" id="KW-0812">Transmembrane</keyword>
<gene>
    <name evidence="2" type="ORF">SS7213T_05762</name>
</gene>
<keyword evidence="1" id="KW-1133">Transmembrane helix</keyword>
<reference evidence="2 3" key="1">
    <citation type="journal article" date="2012" name="BMC Genomics">
        <title>Comparative genomic analysis of the genus Staphylococcus including Staphylococcus aureus and its newly described sister species Staphylococcus simiae.</title>
        <authorList>
            <person name="Suzuki H."/>
            <person name="Lefebure T."/>
            <person name="Pavinski Bitar P."/>
            <person name="Stanhope M.J."/>
        </authorList>
    </citation>
    <scope>NUCLEOTIDE SEQUENCE [LARGE SCALE GENOMIC DNA]</scope>
    <source>
        <strain evidence="2 3">CCM 7213</strain>
    </source>
</reference>
<proteinExistence type="predicted"/>
<evidence type="ECO:0000313" key="2">
    <source>
        <dbReference type="EMBL" id="EHJ08119.1"/>
    </source>
</evidence>